<dbReference type="Gene3D" id="1.20.1260.100">
    <property type="entry name" value="TspO/MBR protein"/>
    <property type="match status" value="1"/>
</dbReference>
<dbReference type="eggNOG" id="COG3476">
    <property type="taxonomic scope" value="Bacteria"/>
</dbReference>
<keyword evidence="5 6" id="KW-0472">Membrane</keyword>
<dbReference type="GO" id="GO:0033013">
    <property type="term" value="P:tetrapyrrole metabolic process"/>
    <property type="evidence" value="ECO:0007669"/>
    <property type="project" value="UniProtKB-ARBA"/>
</dbReference>
<evidence type="ECO:0000313" key="8">
    <source>
        <dbReference type="Proteomes" id="UP000005496"/>
    </source>
</evidence>
<evidence type="ECO:0000256" key="3">
    <source>
        <dbReference type="ARBA" id="ARBA00022692"/>
    </source>
</evidence>
<keyword evidence="8" id="KW-1185">Reference proteome</keyword>
<organism evidence="7 8">
    <name type="scientific">Desulfonatronospira thiodismutans ASO3-1</name>
    <dbReference type="NCBI Taxonomy" id="555779"/>
    <lineage>
        <taxon>Bacteria</taxon>
        <taxon>Pseudomonadati</taxon>
        <taxon>Thermodesulfobacteriota</taxon>
        <taxon>Desulfovibrionia</taxon>
        <taxon>Desulfovibrionales</taxon>
        <taxon>Desulfonatronovibrionaceae</taxon>
        <taxon>Desulfonatronospira</taxon>
    </lineage>
</organism>
<dbReference type="EMBL" id="ACJN02000003">
    <property type="protein sequence ID" value="EFI33868.1"/>
    <property type="molecule type" value="Genomic_DNA"/>
</dbReference>
<protein>
    <submittedName>
        <fullName evidence="7">TspO and MBR like protein</fullName>
    </submittedName>
</protein>
<dbReference type="InterPro" id="IPR038330">
    <property type="entry name" value="TspO/MBR-related_sf"/>
</dbReference>
<dbReference type="InterPro" id="IPR004307">
    <property type="entry name" value="TspO_MBR"/>
</dbReference>
<dbReference type="AlphaFoldDB" id="D6ST52"/>
<dbReference type="Pfam" id="PF03073">
    <property type="entry name" value="TspO_MBR"/>
    <property type="match status" value="1"/>
</dbReference>
<dbReference type="OrthoDB" id="9795496at2"/>
<evidence type="ECO:0000256" key="1">
    <source>
        <dbReference type="ARBA" id="ARBA00004141"/>
    </source>
</evidence>
<feature type="transmembrane region" description="Helical" evidence="6">
    <location>
        <begin position="42"/>
        <end position="60"/>
    </location>
</feature>
<dbReference type="PANTHER" id="PTHR10057:SF0">
    <property type="entry name" value="TRANSLOCATOR PROTEIN"/>
    <property type="match status" value="1"/>
</dbReference>
<evidence type="ECO:0000256" key="2">
    <source>
        <dbReference type="ARBA" id="ARBA00007524"/>
    </source>
</evidence>
<comment type="similarity">
    <text evidence="2">Belongs to the TspO/BZRP family.</text>
</comment>
<comment type="caution">
    <text evidence="7">The sequence shown here is derived from an EMBL/GenBank/DDBJ whole genome shotgun (WGS) entry which is preliminary data.</text>
</comment>
<evidence type="ECO:0000313" key="7">
    <source>
        <dbReference type="EMBL" id="EFI33868.1"/>
    </source>
</evidence>
<dbReference type="GO" id="GO:0016020">
    <property type="term" value="C:membrane"/>
    <property type="evidence" value="ECO:0007669"/>
    <property type="project" value="UniProtKB-SubCell"/>
</dbReference>
<dbReference type="Proteomes" id="UP000005496">
    <property type="component" value="Unassembled WGS sequence"/>
</dbReference>
<feature type="transmembrane region" description="Helical" evidence="6">
    <location>
        <begin position="72"/>
        <end position="90"/>
    </location>
</feature>
<gene>
    <name evidence="7" type="ORF">Dthio_PD1207</name>
</gene>
<keyword evidence="4 6" id="KW-1133">Transmembrane helix</keyword>
<dbReference type="PIRSF" id="PIRSF005859">
    <property type="entry name" value="PBR"/>
    <property type="match status" value="1"/>
</dbReference>
<sequence>MYSFIIFLALVLITSSFGAIFRPGPWYNELIKPALTPPGWIFTPVWMTLYLMIAIAGWLVWQKTRSIKHPAIVCWGCQIVLNALWSWLFFGLQSPALALVNIFLLLILILAFIRFSWPISRPASILFMPYALWVAFATYLNLGIVLLN</sequence>
<feature type="transmembrane region" description="Helical" evidence="6">
    <location>
        <begin position="125"/>
        <end position="147"/>
    </location>
</feature>
<evidence type="ECO:0000256" key="6">
    <source>
        <dbReference type="SAM" id="Phobius"/>
    </source>
</evidence>
<evidence type="ECO:0000256" key="5">
    <source>
        <dbReference type="ARBA" id="ARBA00023136"/>
    </source>
</evidence>
<reference evidence="7" key="1">
    <citation type="submission" date="2010-05" db="EMBL/GenBank/DDBJ databases">
        <title>The draft genome of Desulfonatronospira thiodismutans ASO3-1.</title>
        <authorList>
            <consortium name="US DOE Joint Genome Institute (JGI-PGF)"/>
            <person name="Lucas S."/>
            <person name="Copeland A."/>
            <person name="Lapidus A."/>
            <person name="Cheng J.-F."/>
            <person name="Bruce D."/>
            <person name="Goodwin L."/>
            <person name="Pitluck S."/>
            <person name="Chertkov O."/>
            <person name="Brettin T."/>
            <person name="Detter J.C."/>
            <person name="Han C."/>
            <person name="Land M.L."/>
            <person name="Hauser L."/>
            <person name="Kyrpides N."/>
            <person name="Mikhailova N."/>
            <person name="Muyzer G."/>
            <person name="Woyke T."/>
        </authorList>
    </citation>
    <scope>NUCLEOTIDE SEQUENCE [LARGE SCALE GENOMIC DNA]</scope>
    <source>
        <strain evidence="7">ASO3-1</strain>
    </source>
</reference>
<keyword evidence="3 6" id="KW-0812">Transmembrane</keyword>
<proteinExistence type="inferred from homology"/>
<evidence type="ECO:0000256" key="4">
    <source>
        <dbReference type="ARBA" id="ARBA00022989"/>
    </source>
</evidence>
<dbReference type="RefSeq" id="WP_008871217.1">
    <property type="nucleotide sequence ID" value="NZ_ACJN02000003.1"/>
</dbReference>
<dbReference type="FunFam" id="1.20.1260.100:FF:000001">
    <property type="entry name" value="translocator protein 2"/>
    <property type="match status" value="1"/>
</dbReference>
<accession>D6ST52</accession>
<dbReference type="CDD" id="cd15904">
    <property type="entry name" value="TSPO_MBR"/>
    <property type="match status" value="1"/>
</dbReference>
<comment type="subcellular location">
    <subcellularLocation>
        <location evidence="1">Membrane</location>
        <topology evidence="1">Multi-pass membrane protein</topology>
    </subcellularLocation>
</comment>
<name>D6ST52_9BACT</name>
<dbReference type="PANTHER" id="PTHR10057">
    <property type="entry name" value="PERIPHERAL-TYPE BENZODIAZEPINE RECEPTOR"/>
    <property type="match status" value="1"/>
</dbReference>
<feature type="transmembrane region" description="Helical" evidence="6">
    <location>
        <begin position="96"/>
        <end position="113"/>
    </location>
</feature>